<dbReference type="OrthoDB" id="9815689at2"/>
<dbReference type="PATRIC" id="fig|442562.3.peg.1053"/>
<name>A0A017HUB4_9RHOB</name>
<dbReference type="AlphaFoldDB" id="A0A017HUB4"/>
<keyword evidence="3" id="KW-1185">Reference proteome</keyword>
<dbReference type="HOGENOM" id="CLU_140210_0_0_5"/>
<dbReference type="STRING" id="442562.Rumeso_01061"/>
<dbReference type="InterPro" id="IPR012644">
    <property type="entry name" value="CHP02300_FYDLN_acid"/>
</dbReference>
<accession>A0A017HUB4</accession>
<keyword evidence="2" id="KW-0396">Initiation factor</keyword>
<dbReference type="Proteomes" id="UP000019666">
    <property type="component" value="Unassembled WGS sequence"/>
</dbReference>
<keyword evidence="2" id="KW-0648">Protein biosynthesis</keyword>
<protein>
    <submittedName>
        <fullName evidence="2">Transcription initiation factor TFIIIB, Brf1 subunit/Transcription initiation factor TFIIB</fullName>
    </submittedName>
</protein>
<dbReference type="GO" id="GO:0003743">
    <property type="term" value="F:translation initiation factor activity"/>
    <property type="evidence" value="ECO:0007669"/>
    <property type="project" value="UniProtKB-KW"/>
</dbReference>
<feature type="region of interest" description="Disordered" evidence="1">
    <location>
        <begin position="82"/>
        <end position="107"/>
    </location>
</feature>
<gene>
    <name evidence="2" type="ORF">Rumeso_01061</name>
</gene>
<proteinExistence type="predicted"/>
<dbReference type="EMBL" id="AOSK01000030">
    <property type="protein sequence ID" value="EYD77354.1"/>
    <property type="molecule type" value="Genomic_DNA"/>
</dbReference>
<evidence type="ECO:0000313" key="3">
    <source>
        <dbReference type="Proteomes" id="UP000019666"/>
    </source>
</evidence>
<evidence type="ECO:0000256" key="1">
    <source>
        <dbReference type="SAM" id="MobiDB-lite"/>
    </source>
</evidence>
<dbReference type="Pfam" id="PF09538">
    <property type="entry name" value="FYDLN_acid"/>
    <property type="match status" value="1"/>
</dbReference>
<dbReference type="RefSeq" id="WP_037277878.1">
    <property type="nucleotide sequence ID" value="NZ_KK088543.1"/>
</dbReference>
<dbReference type="NCBIfam" id="TIGR02300">
    <property type="entry name" value="FYDLN_acid"/>
    <property type="match status" value="1"/>
</dbReference>
<organism evidence="2 3">
    <name type="scientific">Rubellimicrobium mesophilum DSM 19309</name>
    <dbReference type="NCBI Taxonomy" id="442562"/>
    <lineage>
        <taxon>Bacteria</taxon>
        <taxon>Pseudomonadati</taxon>
        <taxon>Pseudomonadota</taxon>
        <taxon>Alphaproteobacteria</taxon>
        <taxon>Rhodobacterales</taxon>
        <taxon>Roseobacteraceae</taxon>
        <taxon>Rubellimicrobium</taxon>
    </lineage>
</organism>
<evidence type="ECO:0000313" key="2">
    <source>
        <dbReference type="EMBL" id="EYD77354.1"/>
    </source>
</evidence>
<reference evidence="2 3" key="1">
    <citation type="submission" date="2013-02" db="EMBL/GenBank/DDBJ databases">
        <authorList>
            <person name="Fiebig A."/>
            <person name="Goeker M."/>
            <person name="Klenk H.-P.P."/>
        </authorList>
    </citation>
    <scope>NUCLEOTIDE SEQUENCE [LARGE SCALE GENOMIC DNA]</scope>
    <source>
        <strain evidence="2 3">DSM 19309</strain>
    </source>
</reference>
<sequence length="107" mass="11937">MPKEEWGKKRVCPTTGKRFYDLNRTPIVSPYTGQVVNIDVGRSRTMVADAEDAQTKRLKIGDEDDLLLDDDDAVVEDDADLGDEVLEDDEDEEVSFEDLGDVAGDDE</sequence>
<comment type="caution">
    <text evidence="2">The sequence shown here is derived from an EMBL/GenBank/DDBJ whole genome shotgun (WGS) entry which is preliminary data.</text>
</comment>